<dbReference type="PROSITE" id="PS51257">
    <property type="entry name" value="PROKAR_LIPOPROTEIN"/>
    <property type="match status" value="1"/>
</dbReference>
<organism evidence="2 3">
    <name type="scientific">Nocardioides guangzhouensis</name>
    <dbReference type="NCBI Taxonomy" id="2497878"/>
    <lineage>
        <taxon>Bacteria</taxon>
        <taxon>Bacillati</taxon>
        <taxon>Actinomycetota</taxon>
        <taxon>Actinomycetes</taxon>
        <taxon>Propionibacteriales</taxon>
        <taxon>Nocardioidaceae</taxon>
        <taxon>Nocardioides</taxon>
    </lineage>
</organism>
<keyword evidence="1" id="KW-0812">Transmembrane</keyword>
<feature type="transmembrane region" description="Helical" evidence="1">
    <location>
        <begin position="52"/>
        <end position="76"/>
    </location>
</feature>
<dbReference type="AlphaFoldDB" id="A0A4Q4ZCC0"/>
<gene>
    <name evidence="2" type="ORF">EKO23_13350</name>
</gene>
<feature type="transmembrane region" description="Helical" evidence="1">
    <location>
        <begin position="27"/>
        <end position="45"/>
    </location>
</feature>
<accession>A0A4Q4ZCC0</accession>
<dbReference type="OrthoDB" id="3790671at2"/>
<dbReference type="Proteomes" id="UP000295198">
    <property type="component" value="Unassembled WGS sequence"/>
</dbReference>
<proteinExistence type="predicted"/>
<evidence type="ECO:0000256" key="1">
    <source>
        <dbReference type="SAM" id="Phobius"/>
    </source>
</evidence>
<keyword evidence="3" id="KW-1185">Reference proteome</keyword>
<evidence type="ECO:0000313" key="2">
    <source>
        <dbReference type="EMBL" id="RYP85235.1"/>
    </source>
</evidence>
<keyword evidence="1" id="KW-1133">Transmembrane helix</keyword>
<keyword evidence="1" id="KW-0472">Membrane</keyword>
<evidence type="ECO:0000313" key="3">
    <source>
        <dbReference type="Proteomes" id="UP000295198"/>
    </source>
</evidence>
<dbReference type="EMBL" id="SDKM01000018">
    <property type="protein sequence ID" value="RYP85235.1"/>
    <property type="molecule type" value="Genomic_DNA"/>
</dbReference>
<comment type="caution">
    <text evidence="2">The sequence shown here is derived from an EMBL/GenBank/DDBJ whole genome shotgun (WGS) entry which is preliminary data.</text>
</comment>
<name>A0A4Q4ZCC0_9ACTN</name>
<sequence length="116" mass="12081">MRALACATAILGGACWVVQYFVDQDILYWIGLGLLGITALLAGLASVPHAPIWLQLIVGAGSVGLFAAVLTTLHSAADETTVNLALGAVAIVVFAIVAFRLPRAEKPPRHVGTHAR</sequence>
<feature type="transmembrane region" description="Helical" evidence="1">
    <location>
        <begin position="82"/>
        <end position="101"/>
    </location>
</feature>
<protein>
    <submittedName>
        <fullName evidence="2">Uncharacterized protein</fullName>
    </submittedName>
</protein>
<reference evidence="2 3" key="1">
    <citation type="submission" date="2019-01" db="EMBL/GenBank/DDBJ databases">
        <title>Nocardioides guangzhouensis sp. nov., an actinobacterium isolated from soil.</title>
        <authorList>
            <person name="Fu Y."/>
            <person name="Cai Y."/>
            <person name="Lin Z."/>
            <person name="Chen P."/>
        </authorList>
    </citation>
    <scope>NUCLEOTIDE SEQUENCE [LARGE SCALE GENOMIC DNA]</scope>
    <source>
        <strain evidence="2 3">130</strain>
    </source>
</reference>
<dbReference type="RefSeq" id="WP_134718075.1">
    <property type="nucleotide sequence ID" value="NZ_SDKM01000018.1"/>
</dbReference>